<name>A0A2M6WUG7_9BACT</name>
<gene>
    <name evidence="2" type="ORF">COT94_00520</name>
</gene>
<sequence>MNTINQINPFVFAWKSQDKTKKAVAGELSVLNLVFSLAIAFLIVLFGSVILSTIYYSLKI</sequence>
<accession>A0A2M6WUG7</accession>
<protein>
    <submittedName>
        <fullName evidence="2">Uncharacterized protein</fullName>
    </submittedName>
</protein>
<evidence type="ECO:0000313" key="3">
    <source>
        <dbReference type="Proteomes" id="UP000228533"/>
    </source>
</evidence>
<keyword evidence="1" id="KW-1133">Transmembrane helix</keyword>
<proteinExistence type="predicted"/>
<comment type="caution">
    <text evidence="2">The sequence shown here is derived from an EMBL/GenBank/DDBJ whole genome shotgun (WGS) entry which is preliminary data.</text>
</comment>
<dbReference type="EMBL" id="PFAM01000004">
    <property type="protein sequence ID" value="PIT96432.1"/>
    <property type="molecule type" value="Genomic_DNA"/>
</dbReference>
<feature type="transmembrane region" description="Helical" evidence="1">
    <location>
        <begin position="33"/>
        <end position="58"/>
    </location>
</feature>
<dbReference type="AlphaFoldDB" id="A0A2M6WUG7"/>
<evidence type="ECO:0000256" key="1">
    <source>
        <dbReference type="SAM" id="Phobius"/>
    </source>
</evidence>
<evidence type="ECO:0000313" key="2">
    <source>
        <dbReference type="EMBL" id="PIT96432.1"/>
    </source>
</evidence>
<reference evidence="3" key="1">
    <citation type="submission" date="2017-09" db="EMBL/GenBank/DDBJ databases">
        <title>Depth-based differentiation of microbial function through sediment-hosted aquifers and enrichment of novel symbionts in the deep terrestrial subsurface.</title>
        <authorList>
            <person name="Probst A.J."/>
            <person name="Ladd B."/>
            <person name="Jarett J.K."/>
            <person name="Geller-Mcgrath D.E."/>
            <person name="Sieber C.M.K."/>
            <person name="Emerson J.B."/>
            <person name="Anantharaman K."/>
            <person name="Thomas B.C."/>
            <person name="Malmstrom R."/>
            <person name="Stieglmeier M."/>
            <person name="Klingl A."/>
            <person name="Woyke T."/>
            <person name="Ryan C.M."/>
            <person name="Banfield J.F."/>
        </authorList>
    </citation>
    <scope>NUCLEOTIDE SEQUENCE [LARGE SCALE GENOMIC DNA]</scope>
</reference>
<keyword evidence="1" id="KW-0812">Transmembrane</keyword>
<organism evidence="2 3">
    <name type="scientific">Candidatus Falkowbacteria bacterium CG10_big_fil_rev_8_21_14_0_10_37_14</name>
    <dbReference type="NCBI Taxonomy" id="1974561"/>
    <lineage>
        <taxon>Bacteria</taxon>
        <taxon>Candidatus Falkowiibacteriota</taxon>
    </lineage>
</organism>
<dbReference type="Proteomes" id="UP000228533">
    <property type="component" value="Unassembled WGS sequence"/>
</dbReference>
<keyword evidence="1" id="KW-0472">Membrane</keyword>